<dbReference type="InterPro" id="IPR000182">
    <property type="entry name" value="GNAT_dom"/>
</dbReference>
<dbReference type="InterPro" id="IPR016181">
    <property type="entry name" value="Acyl_CoA_acyltransferase"/>
</dbReference>
<dbReference type="InterPro" id="IPR039968">
    <property type="entry name" value="BcerS-like"/>
</dbReference>
<dbReference type="AlphaFoldDB" id="A0A644X736"/>
<evidence type="ECO:0000259" key="1">
    <source>
        <dbReference type="PROSITE" id="PS51186"/>
    </source>
</evidence>
<evidence type="ECO:0000313" key="2">
    <source>
        <dbReference type="EMBL" id="MPM11618.1"/>
    </source>
</evidence>
<accession>A0A644X736</accession>
<organism evidence="2">
    <name type="scientific">bioreactor metagenome</name>
    <dbReference type="NCBI Taxonomy" id="1076179"/>
    <lineage>
        <taxon>unclassified sequences</taxon>
        <taxon>metagenomes</taxon>
        <taxon>ecological metagenomes</taxon>
    </lineage>
</organism>
<feature type="domain" description="N-acetyltransferase" evidence="1">
    <location>
        <begin position="2"/>
        <end position="192"/>
    </location>
</feature>
<protein>
    <recommendedName>
        <fullName evidence="1">N-acetyltransferase domain-containing protein</fullName>
    </recommendedName>
</protein>
<dbReference type="Gene3D" id="3.40.630.30">
    <property type="match status" value="1"/>
</dbReference>
<reference evidence="2" key="1">
    <citation type="submission" date="2019-08" db="EMBL/GenBank/DDBJ databases">
        <authorList>
            <person name="Kucharzyk K."/>
            <person name="Murdoch R.W."/>
            <person name="Higgins S."/>
            <person name="Loffler F."/>
        </authorList>
    </citation>
    <scope>NUCLEOTIDE SEQUENCE</scope>
</reference>
<dbReference type="PANTHER" id="PTHR41368">
    <property type="entry name" value="PROTEIN YGHO"/>
    <property type="match status" value="1"/>
</dbReference>
<dbReference type="SUPFAM" id="SSF55729">
    <property type="entry name" value="Acyl-CoA N-acyltransferases (Nat)"/>
    <property type="match status" value="1"/>
</dbReference>
<gene>
    <name evidence="2" type="ORF">SDC9_57966</name>
</gene>
<dbReference type="EMBL" id="VSSQ01001854">
    <property type="protein sequence ID" value="MPM11618.1"/>
    <property type="molecule type" value="Genomic_DNA"/>
</dbReference>
<dbReference type="GO" id="GO:0016747">
    <property type="term" value="F:acyltransferase activity, transferring groups other than amino-acyl groups"/>
    <property type="evidence" value="ECO:0007669"/>
    <property type="project" value="InterPro"/>
</dbReference>
<dbReference type="PANTHER" id="PTHR41368:SF1">
    <property type="entry name" value="PROTEIN YGHO"/>
    <property type="match status" value="1"/>
</dbReference>
<name>A0A644X736_9ZZZZ</name>
<comment type="caution">
    <text evidence="2">The sequence shown here is derived from an EMBL/GenBank/DDBJ whole genome shotgun (WGS) entry which is preliminary data.</text>
</comment>
<proteinExistence type="predicted"/>
<dbReference type="PROSITE" id="PS51186">
    <property type="entry name" value="GNAT"/>
    <property type="match status" value="1"/>
</dbReference>
<sequence length="372" mass="43443">MMTIRQVKNEADQKAFIMLPFDLYKGNAFWIPPLIKDEYKIFNKETNPAMGFCDSCFWIAEENGKTIGRIAAIVNHRYNEKVGEKLGRFSRLESIDDGDVIAALLRTAEDWLREKGMTKIHGPLGFTNLDLQGLLIEGFDHLPSIASVYHHPYYLAHIEKCGYEKENDWLEFRLKLEDHIPEKATRMVDLIKTRFKLRVVSFKSRKEMLPYAYQLFTLLNSAFEELPYVSAFDETTKQFYIKKYFSFLNPEFVKVVLDEHDELRAFIVGLPSLSRAMQKCNGKLYPFRFRHILHALKHPTEMDLLLTGVDPALQSQGVAAVLIFELQQVLLKYKVPYVETTGIFESNNKAITTWKNYEHIQHKRRRCFVKNL</sequence>